<dbReference type="AlphaFoldDB" id="A0A2J6SL74"/>
<dbReference type="InterPro" id="IPR010730">
    <property type="entry name" value="HET"/>
</dbReference>
<dbReference type="Proteomes" id="UP000235371">
    <property type="component" value="Unassembled WGS sequence"/>
</dbReference>
<dbReference type="InParanoid" id="A0A2J6SL74"/>
<dbReference type="Pfam" id="PF06985">
    <property type="entry name" value="HET"/>
    <property type="match status" value="1"/>
</dbReference>
<dbReference type="PANTHER" id="PTHR33112:SF8">
    <property type="entry name" value="HETEROKARYON INCOMPATIBILITY DOMAIN-CONTAINING PROTEIN"/>
    <property type="match status" value="1"/>
</dbReference>
<protein>
    <submittedName>
        <fullName evidence="2">HET-domain-containing protein</fullName>
    </submittedName>
</protein>
<evidence type="ECO:0000313" key="2">
    <source>
        <dbReference type="EMBL" id="PMD51522.1"/>
    </source>
</evidence>
<organism evidence="2 3">
    <name type="scientific">Hyaloscypha bicolor E</name>
    <dbReference type="NCBI Taxonomy" id="1095630"/>
    <lineage>
        <taxon>Eukaryota</taxon>
        <taxon>Fungi</taxon>
        <taxon>Dikarya</taxon>
        <taxon>Ascomycota</taxon>
        <taxon>Pezizomycotina</taxon>
        <taxon>Leotiomycetes</taxon>
        <taxon>Helotiales</taxon>
        <taxon>Hyaloscyphaceae</taxon>
        <taxon>Hyaloscypha</taxon>
        <taxon>Hyaloscypha bicolor</taxon>
    </lineage>
</organism>
<dbReference type="GeneID" id="36585499"/>
<reference evidence="2 3" key="1">
    <citation type="submission" date="2016-04" db="EMBL/GenBank/DDBJ databases">
        <title>A degradative enzymes factory behind the ericoid mycorrhizal symbiosis.</title>
        <authorList>
            <consortium name="DOE Joint Genome Institute"/>
            <person name="Martino E."/>
            <person name="Morin E."/>
            <person name="Grelet G."/>
            <person name="Kuo A."/>
            <person name="Kohler A."/>
            <person name="Daghino S."/>
            <person name="Barry K."/>
            <person name="Choi C."/>
            <person name="Cichocki N."/>
            <person name="Clum A."/>
            <person name="Copeland A."/>
            <person name="Hainaut M."/>
            <person name="Haridas S."/>
            <person name="Labutti K."/>
            <person name="Lindquist E."/>
            <person name="Lipzen A."/>
            <person name="Khouja H.-R."/>
            <person name="Murat C."/>
            <person name="Ohm R."/>
            <person name="Olson A."/>
            <person name="Spatafora J."/>
            <person name="Veneault-Fourrey C."/>
            <person name="Henrissat B."/>
            <person name="Grigoriev I."/>
            <person name="Martin F."/>
            <person name="Perotto S."/>
        </authorList>
    </citation>
    <scope>NUCLEOTIDE SEQUENCE [LARGE SCALE GENOMIC DNA]</scope>
    <source>
        <strain evidence="2 3">E</strain>
    </source>
</reference>
<evidence type="ECO:0000259" key="1">
    <source>
        <dbReference type="Pfam" id="PF06985"/>
    </source>
</evidence>
<feature type="domain" description="Heterokaryon incompatibility" evidence="1">
    <location>
        <begin position="196"/>
        <end position="343"/>
    </location>
</feature>
<keyword evidence="3" id="KW-1185">Reference proteome</keyword>
<evidence type="ECO:0000313" key="3">
    <source>
        <dbReference type="Proteomes" id="UP000235371"/>
    </source>
</evidence>
<gene>
    <name evidence="2" type="ORF">K444DRAFT_574095</name>
</gene>
<name>A0A2J6SL74_9HELO</name>
<dbReference type="OrthoDB" id="8300194at2759"/>
<accession>A0A2J6SL74</accession>
<sequence>MNREPSLCEICSQITLRLPANKALLRDYPDISSLDDTADRGCALCISIRASHQKRHVISARHQTLPWIEDQVQHSNISVFHRIDQPIDLESNIWWECSQWDSRQRSMNAWHLGGFFADPVDLAARYFPGRDVGLDPASDANFELASRWLRGCLSSHPLCGTISASPLPTRLIDIGNGISPQTLRLCIPAAGATGRYAALSYCWGTAQNNILTKANLKDKTEKIPASDLPKTIQDAVEITQKLGLQYLWVDALCIIQDSVQDWQTESANMGSIYKNAFFTIQASGAKDTQGGCFIPRAQQEPPPAKLRFELAEDGSLGSVFVRSHPLVDTKMEPLHQRGWTLQESLLSPRILSYGANEMQWECKTTNYSEAGSLLQVQGSFPGLPKPIRTKTKNHLLSVNIDTIDPAMEKKLAWSYIVRDYASRQLTFAQDKLPALSGLARYISHTRPGDTYLAGLWKSELAGNLLWGVLKGVRPSIYRAPSWSWAALDGEITVFNNAYTSAGEYCEALNASTIPSGADLFGQVSAGIITLRGQLKEGWRILDEQSLNGDPNVQYLYKDNRHLERSDNTFRLKLGLCEVDIFDSTQKLGEPVLTWCLRITNLEGLALQQASSGIFHRIGVFGLDDEKSGWFGESDVRILDIV</sequence>
<dbReference type="PANTHER" id="PTHR33112">
    <property type="entry name" value="DOMAIN PROTEIN, PUTATIVE-RELATED"/>
    <property type="match status" value="1"/>
</dbReference>
<dbReference type="EMBL" id="KZ613912">
    <property type="protein sequence ID" value="PMD51522.1"/>
    <property type="molecule type" value="Genomic_DNA"/>
</dbReference>
<dbReference type="RefSeq" id="XP_024728426.1">
    <property type="nucleotide sequence ID" value="XM_024877422.1"/>
</dbReference>
<proteinExistence type="predicted"/>